<dbReference type="Pfam" id="PF16355">
    <property type="entry name" value="DUF4982"/>
    <property type="match status" value="1"/>
</dbReference>
<protein>
    <submittedName>
        <fullName evidence="9">Beta-galactosidase</fullName>
        <ecNumber evidence="9">3.2.1.23</ecNumber>
    </submittedName>
</protein>
<dbReference type="InterPro" id="IPR006103">
    <property type="entry name" value="Glyco_hydro_2_cat"/>
</dbReference>
<dbReference type="SUPFAM" id="SSF49303">
    <property type="entry name" value="beta-Galactosidase/glucuronidase domain"/>
    <property type="match status" value="1"/>
</dbReference>
<dbReference type="InterPro" id="IPR036156">
    <property type="entry name" value="Beta-gal/glucu_dom_sf"/>
</dbReference>
<evidence type="ECO:0000313" key="10">
    <source>
        <dbReference type="Proteomes" id="UP000584867"/>
    </source>
</evidence>
<sequence>MSNTSSRREFLTTAAIAAVGLPAILRSGLPVFAATEQAQTYNPPSSPREKLDFNLDWRFLREDAVGAETLQFDDAQWATVSTPHTFNDVDSFRTIISHSGGDRGTYKGLSWYRKHFKLPASLAGSRIFLEFEGMRQAGDIFLNGKSVGLDENGITAYGVDISDAVKFGAQENVLAVKVDNRTNYPERATGTTFQWNANDFNPDFGGIHRHVWLHVTGKIYQTLPLYYGLETTGVYVYSGNFDIAKKLADVTVESQVKNASGDRATVELSAVVVDASGRLIAQLEGNSVDMVEGEKTVITASGGLKNARFWSVEDPYLYDVYTVLKVDGKVVDVERSTTGFRKAEFKGGAGTGGVYLNGKFVYLKGFAQRSSDEWAGLGQAYPDWMHDFTANMIRACHGNYIRWMHVSPQKVDADAMARYGVIQVCPAGDKEADTQGRRWEQRLEVMRASMIYFRNNPSILFWEAGNTVVTAEHMQQMVALRKQWDPEGERVIGARGNSDDAANSAISPIAEYFGVMLGQDPKTDQLEGKSAIFRGYSADRRDRGPIIETEDFRDEGARRFWDNDSPPYFGFKKGPEDTYEYTSESFALAGIKRYWAYWQNRISNTDPAHSKWSGYASIYFSDSNADGRQDSSEVARVSGKVDAVRLPKEIYYAHRVMQSESQDLHILGHWSYPVGAQAKKTVKTIYVVANVESVELFLNGKSIGTNNKPDDGYVFAFPAVEFAPGSLKAIGRIRGKAVVNQELLTAGSPAAIRLTPIVGPQGLQADGQDVVLVDVEVVDAQGRRVPTDDARVDFTLTGPGIWRGGYNSGKTDSTNNLYLNTECGINRIAVRTTLSPGTLTVTAKRDGLKPAQVQIVAKPVEVVDGIGHGQIQRLTLPS</sequence>
<dbReference type="GO" id="GO:0005975">
    <property type="term" value="P:carbohydrate metabolic process"/>
    <property type="evidence" value="ECO:0007669"/>
    <property type="project" value="InterPro"/>
</dbReference>
<dbReference type="InterPro" id="IPR040605">
    <property type="entry name" value="Glyco_hydro2_dom5"/>
</dbReference>
<evidence type="ECO:0000259" key="8">
    <source>
        <dbReference type="Pfam" id="PF22666"/>
    </source>
</evidence>
<dbReference type="SUPFAM" id="SSF51445">
    <property type="entry name" value="(Trans)glycosidases"/>
    <property type="match status" value="1"/>
</dbReference>
<dbReference type="Pfam" id="PF02836">
    <property type="entry name" value="Glyco_hydro_2_C"/>
    <property type="match status" value="1"/>
</dbReference>
<dbReference type="InterPro" id="IPR032311">
    <property type="entry name" value="DUF4982"/>
</dbReference>
<comment type="similarity">
    <text evidence="1">Belongs to the glycosyl hydrolase 2 family.</text>
</comment>
<evidence type="ECO:0000313" key="9">
    <source>
        <dbReference type="EMBL" id="MBB5062336.1"/>
    </source>
</evidence>
<keyword evidence="2 9" id="KW-0378">Hydrolase</keyword>
<dbReference type="PROSITE" id="PS51318">
    <property type="entry name" value="TAT"/>
    <property type="match status" value="1"/>
</dbReference>
<feature type="domain" description="DUF4982" evidence="6">
    <location>
        <begin position="681"/>
        <end position="738"/>
    </location>
</feature>
<dbReference type="InterPro" id="IPR013783">
    <property type="entry name" value="Ig-like_fold"/>
</dbReference>
<evidence type="ECO:0000256" key="2">
    <source>
        <dbReference type="ARBA" id="ARBA00022801"/>
    </source>
</evidence>
<name>A0A7W7ZNB0_9BACT</name>
<dbReference type="RefSeq" id="WP_260330790.1">
    <property type="nucleotide sequence ID" value="NZ_JACHIO010000002.1"/>
</dbReference>
<dbReference type="Pfam" id="PF00703">
    <property type="entry name" value="Glyco_hydro_2"/>
    <property type="match status" value="1"/>
</dbReference>
<dbReference type="Pfam" id="PF18565">
    <property type="entry name" value="Glyco_hydro2_C5"/>
    <property type="match status" value="1"/>
</dbReference>
<dbReference type="InterPro" id="IPR006311">
    <property type="entry name" value="TAT_signal"/>
</dbReference>
<evidence type="ECO:0000256" key="1">
    <source>
        <dbReference type="ARBA" id="ARBA00007401"/>
    </source>
</evidence>
<evidence type="ECO:0000256" key="3">
    <source>
        <dbReference type="ARBA" id="ARBA00023295"/>
    </source>
</evidence>
<dbReference type="GO" id="GO:0004565">
    <property type="term" value="F:beta-galactosidase activity"/>
    <property type="evidence" value="ECO:0007669"/>
    <property type="project" value="UniProtKB-EC"/>
</dbReference>
<dbReference type="InterPro" id="IPR008979">
    <property type="entry name" value="Galactose-bd-like_sf"/>
</dbReference>
<feature type="domain" description="Beta-mannosidase-like galactose-binding" evidence="8">
    <location>
        <begin position="111"/>
        <end position="188"/>
    </location>
</feature>
<dbReference type="SUPFAM" id="SSF49785">
    <property type="entry name" value="Galactose-binding domain-like"/>
    <property type="match status" value="1"/>
</dbReference>
<feature type="domain" description="Glycoside hydrolase family 2 immunoglobulin-like beta-sandwich" evidence="4">
    <location>
        <begin position="244"/>
        <end position="341"/>
    </location>
</feature>
<accession>A0A7W7ZNB0</accession>
<evidence type="ECO:0000259" key="6">
    <source>
        <dbReference type="Pfam" id="PF16355"/>
    </source>
</evidence>
<dbReference type="PANTHER" id="PTHR42732:SF1">
    <property type="entry name" value="BETA-MANNOSIDASE"/>
    <property type="match status" value="1"/>
</dbReference>
<dbReference type="InterPro" id="IPR017853">
    <property type="entry name" value="GH"/>
</dbReference>
<dbReference type="EMBL" id="JACHIO010000002">
    <property type="protein sequence ID" value="MBB5062336.1"/>
    <property type="molecule type" value="Genomic_DNA"/>
</dbReference>
<dbReference type="Pfam" id="PF22666">
    <property type="entry name" value="Glyco_hydro_2_N2"/>
    <property type="match status" value="1"/>
</dbReference>
<gene>
    <name evidence="9" type="ORF">HDF15_000663</name>
</gene>
<organism evidence="9 10">
    <name type="scientific">Granulicella mallensis</name>
    <dbReference type="NCBI Taxonomy" id="940614"/>
    <lineage>
        <taxon>Bacteria</taxon>
        <taxon>Pseudomonadati</taxon>
        <taxon>Acidobacteriota</taxon>
        <taxon>Terriglobia</taxon>
        <taxon>Terriglobales</taxon>
        <taxon>Acidobacteriaceae</taxon>
        <taxon>Granulicella</taxon>
    </lineage>
</organism>
<feature type="domain" description="Glycoside hydrolase family 2" evidence="7">
    <location>
        <begin position="761"/>
        <end position="854"/>
    </location>
</feature>
<feature type="domain" description="Glycoside hydrolase family 2 catalytic" evidence="5">
    <location>
        <begin position="354"/>
        <end position="506"/>
    </location>
</feature>
<evidence type="ECO:0000259" key="5">
    <source>
        <dbReference type="Pfam" id="PF02836"/>
    </source>
</evidence>
<reference evidence="9 10" key="1">
    <citation type="submission" date="2020-08" db="EMBL/GenBank/DDBJ databases">
        <title>Genomic Encyclopedia of Type Strains, Phase IV (KMG-V): Genome sequencing to study the core and pangenomes of soil and plant-associated prokaryotes.</title>
        <authorList>
            <person name="Whitman W."/>
        </authorList>
    </citation>
    <scope>NUCLEOTIDE SEQUENCE [LARGE SCALE GENOMIC DNA]</scope>
    <source>
        <strain evidence="9 10">X5P3</strain>
    </source>
</reference>
<evidence type="ECO:0000259" key="7">
    <source>
        <dbReference type="Pfam" id="PF18565"/>
    </source>
</evidence>
<dbReference type="InterPro" id="IPR054593">
    <property type="entry name" value="Beta-mannosidase-like_N2"/>
</dbReference>
<keyword evidence="3 9" id="KW-0326">Glycosidase</keyword>
<dbReference type="PANTHER" id="PTHR42732">
    <property type="entry name" value="BETA-GALACTOSIDASE"/>
    <property type="match status" value="1"/>
</dbReference>
<dbReference type="Proteomes" id="UP000584867">
    <property type="component" value="Unassembled WGS sequence"/>
</dbReference>
<dbReference type="AlphaFoldDB" id="A0A7W7ZNB0"/>
<dbReference type="Gene3D" id="3.20.20.80">
    <property type="entry name" value="Glycosidases"/>
    <property type="match status" value="1"/>
</dbReference>
<comment type="caution">
    <text evidence="9">The sequence shown here is derived from an EMBL/GenBank/DDBJ whole genome shotgun (WGS) entry which is preliminary data.</text>
</comment>
<proteinExistence type="inferred from homology"/>
<dbReference type="EC" id="3.2.1.23" evidence="9"/>
<dbReference type="Gene3D" id="2.60.40.10">
    <property type="entry name" value="Immunoglobulins"/>
    <property type="match status" value="3"/>
</dbReference>
<dbReference type="Gene3D" id="2.60.120.260">
    <property type="entry name" value="Galactose-binding domain-like"/>
    <property type="match status" value="1"/>
</dbReference>
<dbReference type="InterPro" id="IPR051913">
    <property type="entry name" value="GH2_Domain-Containing"/>
</dbReference>
<evidence type="ECO:0000259" key="4">
    <source>
        <dbReference type="Pfam" id="PF00703"/>
    </source>
</evidence>
<dbReference type="InterPro" id="IPR006102">
    <property type="entry name" value="Ig-like_GH2"/>
</dbReference>